<proteinExistence type="predicted"/>
<evidence type="ECO:0000313" key="1">
    <source>
        <dbReference type="EMBL" id="ADV09145.1"/>
    </source>
</evidence>
<sequence>MNKVEPQESNAIKMIKEACEKNRRMMTDEAFRKEVEKRLYAGPSPELLAKLRVLWAANKEQ</sequence>
<keyword evidence="1" id="KW-0614">Plasmid</keyword>
<reference evidence="1" key="2">
    <citation type="journal article" date="2011" name="J. Bacteriol.">
        <title>Draft genome sequence of a dominant, multidrug-resistant Neisseria gonorrhoeae strain, TCDC-NG08107, from a sexual group at high risk of acquiring human immunodeficiency virus infection and syphilis.</title>
        <authorList>
            <person name="Chen C.C."/>
            <person name="Hsia K.C."/>
            <person name="Huang C.T."/>
            <person name="Wong W.W."/>
            <person name="Yen M.Y."/>
            <person name="Li L.H."/>
            <person name="Lin K.Y."/>
            <person name="Chen K.W."/>
            <person name="Li S.Y."/>
        </authorList>
    </citation>
    <scope>NUCLEOTIDE SEQUENCE</scope>
    <source>
        <strain evidence="1">TCDC-NG08107</strain>
        <plasmid evidence="1">pNGTCDC08107</plasmid>
    </source>
</reference>
<protein>
    <submittedName>
        <fullName evidence="1">Epsilon_1 antitoxin</fullName>
    </submittedName>
</protein>
<reference evidence="1" key="1">
    <citation type="submission" date="2010-12" db="EMBL/GenBank/DDBJ databases">
        <authorList>
            <person name="Wang C.B."/>
            <person name="He X.J."/>
        </authorList>
    </citation>
    <scope>NUCLEOTIDE SEQUENCE</scope>
    <source>
        <strain evidence="1">TCDC-NG08107</strain>
        <plasmid evidence="1">pNGTCDC08107</plasmid>
    </source>
</reference>
<dbReference type="EMBL" id="CP002441">
    <property type="protein sequence ID" value="ADV09145.1"/>
    <property type="molecule type" value="Genomic_DNA"/>
</dbReference>
<name>A0A171IPT0_NEIGO</name>
<geneLocation type="plasmid" evidence="1">
    <name>pNGTCDC08107</name>
</geneLocation>
<dbReference type="BioCyc" id="NGON940296:GLHN-2224-MONOMER"/>
<accession>A0A171IPT0</accession>
<gene>
    <name evidence="1" type="ORF">NGTW08_p0015</name>
</gene>
<dbReference type="AlphaFoldDB" id="A0A171IPT0"/>
<organism evidence="1">
    <name type="scientific">Neisseria gonorrhoeae TCDC-NG08107</name>
    <dbReference type="NCBI Taxonomy" id="940296"/>
    <lineage>
        <taxon>Bacteria</taxon>
        <taxon>Pseudomonadati</taxon>
        <taxon>Pseudomonadota</taxon>
        <taxon>Betaproteobacteria</taxon>
        <taxon>Neisseriales</taxon>
        <taxon>Neisseriaceae</taxon>
        <taxon>Neisseria</taxon>
    </lineage>
</organism>